<sequence>MKQNSGTSGIPRVKNDPEKLRQATKKRLPIPILTKCQINLACLKKSTKRNALQDIHIDDRANEDKKRPRILKDQVLQGQNEFDSSEVKQEFIKARSKKAAKTSSPSVTETSSNSSLLNAEAGRASVDLLKMGKTSVLLKPANSGTGQFVQNTHNTNKKNAPKIISPPTPPITKMGDGSGNSKVPKAVRLTQEQKLIITRQQKTIEDLRRVVQDKQDLLADATRTYIDLQKKTLNNFDELFKLVSDLKQANPNTASPDSSYKSIRFINTENFTVHVGRDFYIPNNKWNYACPMVKPKYFVYELARALIGDSVLENSTVTGDGTHRKGSCNMKEWDAVDPLKIEAIRANELNEESHETGENGDHKPTSIQDGEDQDGEGKQQETESENVLQSNGNDGTLEILGEQKLPCHERQIDGAGEASKVEQTDEYSSEKLCEELEVDESDEDEQEESFVGENAGETKAIQEYRDDYHADLDDYDRFSVSSTDETIYLSRSKNSQESEDIVGTPVPR</sequence>
<protein>
    <submittedName>
        <fullName evidence="1">Uncharacterized protein</fullName>
    </submittedName>
</protein>
<comment type="caution">
    <text evidence="1">The sequence shown here is derived from an EMBL/GenBank/DDBJ whole genome shotgun (WGS) entry which is preliminary data.</text>
</comment>
<evidence type="ECO:0000313" key="1">
    <source>
        <dbReference type="EMBL" id="KAJ8670916.1"/>
    </source>
</evidence>
<evidence type="ECO:0000313" key="2">
    <source>
        <dbReference type="Proteomes" id="UP001239111"/>
    </source>
</evidence>
<keyword evidence="2" id="KW-1185">Reference proteome</keyword>
<dbReference type="EMBL" id="CM056743">
    <property type="protein sequence ID" value="KAJ8670916.1"/>
    <property type="molecule type" value="Genomic_DNA"/>
</dbReference>
<accession>A0ACC2NJX0</accession>
<reference evidence="1" key="1">
    <citation type="submission" date="2023-04" db="EMBL/GenBank/DDBJ databases">
        <title>A chromosome-level genome assembly of the parasitoid wasp Eretmocerus hayati.</title>
        <authorList>
            <person name="Zhong Y."/>
            <person name="Liu S."/>
            <person name="Liu Y."/>
        </authorList>
    </citation>
    <scope>NUCLEOTIDE SEQUENCE</scope>
    <source>
        <strain evidence="1">ZJU_SS_LIU_2023</strain>
    </source>
</reference>
<dbReference type="Proteomes" id="UP001239111">
    <property type="component" value="Chromosome 3"/>
</dbReference>
<name>A0ACC2NJX0_9HYME</name>
<proteinExistence type="predicted"/>
<organism evidence="1 2">
    <name type="scientific">Eretmocerus hayati</name>
    <dbReference type="NCBI Taxonomy" id="131215"/>
    <lineage>
        <taxon>Eukaryota</taxon>
        <taxon>Metazoa</taxon>
        <taxon>Ecdysozoa</taxon>
        <taxon>Arthropoda</taxon>
        <taxon>Hexapoda</taxon>
        <taxon>Insecta</taxon>
        <taxon>Pterygota</taxon>
        <taxon>Neoptera</taxon>
        <taxon>Endopterygota</taxon>
        <taxon>Hymenoptera</taxon>
        <taxon>Apocrita</taxon>
        <taxon>Proctotrupomorpha</taxon>
        <taxon>Chalcidoidea</taxon>
        <taxon>Aphelinidae</taxon>
        <taxon>Aphelininae</taxon>
        <taxon>Eretmocerus</taxon>
    </lineage>
</organism>
<gene>
    <name evidence="1" type="ORF">QAD02_002175</name>
</gene>